<keyword evidence="4" id="KW-1185">Reference proteome</keyword>
<dbReference type="Proteomes" id="UP000298061">
    <property type="component" value="Unassembled WGS sequence"/>
</dbReference>
<comment type="caution">
    <text evidence="3">The sequence shown here is derived from an EMBL/GenBank/DDBJ whole genome shotgun (WGS) entry which is preliminary data.</text>
</comment>
<feature type="compositionally biased region" description="Basic and acidic residues" evidence="1">
    <location>
        <begin position="224"/>
        <end position="239"/>
    </location>
</feature>
<reference evidence="3 4" key="1">
    <citation type="submission" date="2019-02" db="EMBL/GenBank/DDBJ databases">
        <title>Genome sequencing of the rare red list fungi Hericium alpestre (H. flagellum).</title>
        <authorList>
            <person name="Buettner E."/>
            <person name="Kellner H."/>
        </authorList>
    </citation>
    <scope>NUCLEOTIDE SEQUENCE [LARGE SCALE GENOMIC DNA]</scope>
    <source>
        <strain evidence="3 4">DSM 108284</strain>
    </source>
</reference>
<dbReference type="OrthoDB" id="2690066at2759"/>
<dbReference type="STRING" id="135208.A0A4Y9ZHE7"/>
<feature type="compositionally biased region" description="Basic residues" evidence="1">
    <location>
        <begin position="165"/>
        <end position="174"/>
    </location>
</feature>
<feature type="signal peptide" evidence="2">
    <location>
        <begin position="1"/>
        <end position="22"/>
    </location>
</feature>
<feature type="region of interest" description="Disordered" evidence="1">
    <location>
        <begin position="417"/>
        <end position="500"/>
    </location>
</feature>
<feature type="region of interest" description="Disordered" evidence="1">
    <location>
        <begin position="151"/>
        <end position="317"/>
    </location>
</feature>
<feature type="chain" id="PRO_5021300845" evidence="2">
    <location>
        <begin position="23"/>
        <end position="500"/>
    </location>
</feature>
<proteinExistence type="predicted"/>
<feature type="compositionally biased region" description="Polar residues" evidence="1">
    <location>
        <begin position="467"/>
        <end position="500"/>
    </location>
</feature>
<sequence>MFWCETAHFHSFILLTAHLVHCTIYRTPKHGYFSEFSPPATPGRKADSSETTRNSNYLRASVLDAALQLGFGSSRTVENWMFNSVPEAEEESENVASPGLTSASTVTSDESFLLPGSPTTPYSPIGKSVHIVTGRPDPEYAAEWREHVGTLPMPSAISSPVKVPAKPHKLKKQRKADGYESDAGYISEGVGKKNMEREKDEEKARKKEQKEREKREKKKRSKKGKDGTATETEHEHESDGGYLSDMRKKKPKNKVKGDNDSRKPKEDTYGGDMSDGGYLSEASTKRKRSFFRLGTRSRKASTGPADAPAQPPFIPPVPAMPNFTLHIADRFARSPAPSSLNIDDYSRSTTPVPSTTRTSYTTEGRPSLTSSSIFTTTTSIPDASSIASLDTSFSSAQSPSSPVSAPVQTIPRVRFTPSTVFDVPPTPMAPASPVSPHAPSPVPARAVSPVPPAMSAEPPRLPPISLPLTSRAASPSPLSIPNAYSPSPRSTSPQPFLTRT</sequence>
<protein>
    <submittedName>
        <fullName evidence="3">Uncharacterized protein</fullName>
    </submittedName>
</protein>
<feature type="compositionally biased region" description="Basic and acidic residues" evidence="1">
    <location>
        <begin position="255"/>
        <end position="268"/>
    </location>
</feature>
<evidence type="ECO:0000313" key="3">
    <source>
        <dbReference type="EMBL" id="TFY73590.1"/>
    </source>
</evidence>
<name>A0A4Y9ZHE7_9AGAM</name>
<evidence type="ECO:0000313" key="4">
    <source>
        <dbReference type="Proteomes" id="UP000298061"/>
    </source>
</evidence>
<organism evidence="3 4">
    <name type="scientific">Hericium alpestre</name>
    <dbReference type="NCBI Taxonomy" id="135208"/>
    <lineage>
        <taxon>Eukaryota</taxon>
        <taxon>Fungi</taxon>
        <taxon>Dikarya</taxon>
        <taxon>Basidiomycota</taxon>
        <taxon>Agaricomycotina</taxon>
        <taxon>Agaricomycetes</taxon>
        <taxon>Russulales</taxon>
        <taxon>Hericiaceae</taxon>
        <taxon>Hericium</taxon>
    </lineage>
</organism>
<dbReference type="AlphaFoldDB" id="A0A4Y9ZHE7"/>
<keyword evidence="2" id="KW-0732">Signal</keyword>
<dbReference type="EMBL" id="SFCI01002716">
    <property type="protein sequence ID" value="TFY73590.1"/>
    <property type="molecule type" value="Genomic_DNA"/>
</dbReference>
<feature type="region of interest" description="Disordered" evidence="1">
    <location>
        <begin position="335"/>
        <end position="375"/>
    </location>
</feature>
<feature type="compositionally biased region" description="Basic and acidic residues" evidence="1">
    <location>
        <begin position="190"/>
        <end position="214"/>
    </location>
</feature>
<accession>A0A4Y9ZHE7</accession>
<evidence type="ECO:0000256" key="1">
    <source>
        <dbReference type="SAM" id="MobiDB-lite"/>
    </source>
</evidence>
<feature type="compositionally biased region" description="Low complexity" evidence="1">
    <location>
        <begin position="347"/>
        <end position="375"/>
    </location>
</feature>
<feature type="compositionally biased region" description="Basic residues" evidence="1">
    <location>
        <begin position="285"/>
        <end position="299"/>
    </location>
</feature>
<evidence type="ECO:0000256" key="2">
    <source>
        <dbReference type="SAM" id="SignalP"/>
    </source>
</evidence>
<gene>
    <name evidence="3" type="ORF">EWM64_g10421</name>
</gene>
<feature type="non-terminal residue" evidence="3">
    <location>
        <position position="500"/>
    </location>
</feature>
<feature type="compositionally biased region" description="Low complexity" evidence="1">
    <location>
        <begin position="443"/>
        <end position="458"/>
    </location>
</feature>